<feature type="non-terminal residue" evidence="1">
    <location>
        <position position="100"/>
    </location>
</feature>
<protein>
    <submittedName>
        <fullName evidence="1">12273_t:CDS:1</fullName>
    </submittedName>
</protein>
<proteinExistence type="predicted"/>
<reference evidence="1" key="1">
    <citation type="submission" date="2021-06" db="EMBL/GenBank/DDBJ databases">
        <authorList>
            <person name="Kallberg Y."/>
            <person name="Tangrot J."/>
            <person name="Rosling A."/>
        </authorList>
    </citation>
    <scope>NUCLEOTIDE SEQUENCE</scope>
    <source>
        <strain evidence="1">FL966</strain>
    </source>
</reference>
<keyword evidence="2" id="KW-1185">Reference proteome</keyword>
<comment type="caution">
    <text evidence="1">The sequence shown here is derived from an EMBL/GenBank/DDBJ whole genome shotgun (WGS) entry which is preliminary data.</text>
</comment>
<evidence type="ECO:0000313" key="2">
    <source>
        <dbReference type="Proteomes" id="UP000789759"/>
    </source>
</evidence>
<evidence type="ECO:0000313" key="1">
    <source>
        <dbReference type="EMBL" id="CAG8609831.1"/>
    </source>
</evidence>
<dbReference type="AlphaFoldDB" id="A0A9N9GL54"/>
<dbReference type="Proteomes" id="UP000789759">
    <property type="component" value="Unassembled WGS sequence"/>
</dbReference>
<dbReference type="EMBL" id="CAJVQA010004946">
    <property type="protein sequence ID" value="CAG8609831.1"/>
    <property type="molecule type" value="Genomic_DNA"/>
</dbReference>
<name>A0A9N9GL54_9GLOM</name>
<gene>
    <name evidence="1" type="ORF">CPELLU_LOCUS7398</name>
</gene>
<accession>A0A9N9GL54</accession>
<sequence length="100" mass="11313">CDNSYNYDPLEDLSCHLMSYKFTKQQLANIAEMTASGCTSVEALIDKLREDEEDYLWALTCITKLFNKILKPCIIVTDKKLAFMDALIKIVPGSTNLLCL</sequence>
<organism evidence="1 2">
    <name type="scientific">Cetraspora pellucida</name>
    <dbReference type="NCBI Taxonomy" id="1433469"/>
    <lineage>
        <taxon>Eukaryota</taxon>
        <taxon>Fungi</taxon>
        <taxon>Fungi incertae sedis</taxon>
        <taxon>Mucoromycota</taxon>
        <taxon>Glomeromycotina</taxon>
        <taxon>Glomeromycetes</taxon>
        <taxon>Diversisporales</taxon>
        <taxon>Gigasporaceae</taxon>
        <taxon>Cetraspora</taxon>
    </lineage>
</organism>